<accession>A0AC59Z0Q5</accession>
<organism evidence="1 2">
    <name type="scientific">Rangifer tarandus platyrhynchus</name>
    <name type="common">Svalbard reindeer</name>
    <dbReference type="NCBI Taxonomy" id="3082113"/>
    <lineage>
        <taxon>Eukaryota</taxon>
        <taxon>Metazoa</taxon>
        <taxon>Chordata</taxon>
        <taxon>Craniata</taxon>
        <taxon>Vertebrata</taxon>
        <taxon>Euteleostomi</taxon>
        <taxon>Mammalia</taxon>
        <taxon>Eutheria</taxon>
        <taxon>Laurasiatheria</taxon>
        <taxon>Artiodactyla</taxon>
        <taxon>Ruminantia</taxon>
        <taxon>Pecora</taxon>
        <taxon>Cervidae</taxon>
        <taxon>Odocoileinae</taxon>
        <taxon>Rangifer</taxon>
    </lineage>
</organism>
<reference evidence="1" key="1">
    <citation type="submission" date="2023-05" db="EMBL/GenBank/DDBJ databases">
        <authorList>
            <consortium name="ELIXIR-Norway"/>
        </authorList>
    </citation>
    <scope>NUCLEOTIDE SEQUENCE</scope>
</reference>
<proteinExistence type="predicted"/>
<dbReference type="Proteomes" id="UP001162501">
    <property type="component" value="Chromosome 21"/>
</dbReference>
<protein>
    <submittedName>
        <fullName evidence="1">Uncharacterized protein</fullName>
    </submittedName>
</protein>
<evidence type="ECO:0000313" key="1">
    <source>
        <dbReference type="EMBL" id="CAN0131142.1"/>
    </source>
</evidence>
<dbReference type="EMBL" id="OX596105">
    <property type="protein sequence ID" value="CAN0131142.1"/>
    <property type="molecule type" value="Genomic_DNA"/>
</dbReference>
<name>A0AC59Z0Q5_RANTA</name>
<evidence type="ECO:0000313" key="2">
    <source>
        <dbReference type="Proteomes" id="UP001162501"/>
    </source>
</evidence>
<sequence length="85" mass="9461">MNKAHGLLAFLLAVYTPIIAGTVSDAQVYQTPTQTRSQTSESHRAGGQDRPGRADLGLRSRLRASTMGRSWLWLQQLRRVRDPQG</sequence>
<reference evidence="1" key="2">
    <citation type="submission" date="2025-03" db="EMBL/GenBank/DDBJ databases">
        <authorList>
            <consortium name="ELIXIR-Norway"/>
            <consortium name="Elixir Norway"/>
        </authorList>
    </citation>
    <scope>NUCLEOTIDE SEQUENCE</scope>
</reference>
<gene>
    <name evidence="1" type="ORF">MRATA1EN22A_LOCUS12513</name>
</gene>